<dbReference type="Proteomes" id="UP000750334">
    <property type="component" value="Unassembled WGS sequence"/>
</dbReference>
<accession>A0A9P7BDQ9</accession>
<feature type="compositionally biased region" description="Polar residues" evidence="1">
    <location>
        <begin position="735"/>
        <end position="756"/>
    </location>
</feature>
<dbReference type="EMBL" id="PUHR01000006">
    <property type="protein sequence ID" value="KAG0671951.1"/>
    <property type="molecule type" value="Genomic_DNA"/>
</dbReference>
<feature type="compositionally biased region" description="Low complexity" evidence="1">
    <location>
        <begin position="686"/>
        <end position="698"/>
    </location>
</feature>
<protein>
    <submittedName>
        <fullName evidence="2">Uncharacterized protein</fullName>
    </submittedName>
</protein>
<feature type="compositionally biased region" description="Acidic residues" evidence="1">
    <location>
        <begin position="170"/>
        <end position="179"/>
    </location>
</feature>
<evidence type="ECO:0000313" key="2">
    <source>
        <dbReference type="EMBL" id="KAG0671951.1"/>
    </source>
</evidence>
<reference evidence="2 3" key="1">
    <citation type="submission" date="2020-11" db="EMBL/GenBank/DDBJ databases">
        <title>Kefir isolates.</title>
        <authorList>
            <person name="Marcisauskas S."/>
            <person name="Kim Y."/>
            <person name="Blasche S."/>
        </authorList>
    </citation>
    <scope>NUCLEOTIDE SEQUENCE [LARGE SCALE GENOMIC DNA]</scope>
    <source>
        <strain evidence="2 3">OG2</strain>
    </source>
</reference>
<feature type="region of interest" description="Disordered" evidence="1">
    <location>
        <begin position="817"/>
        <end position="841"/>
    </location>
</feature>
<feature type="compositionally biased region" description="Polar residues" evidence="1">
    <location>
        <begin position="81"/>
        <end position="146"/>
    </location>
</feature>
<gene>
    <name evidence="2" type="ORF">C6P45_004419</name>
</gene>
<evidence type="ECO:0000313" key="3">
    <source>
        <dbReference type="Proteomes" id="UP000750334"/>
    </source>
</evidence>
<dbReference type="AlphaFoldDB" id="A0A9P7BDQ9"/>
<name>A0A9P7BDQ9_MAUEX</name>
<feature type="compositionally biased region" description="Basic and acidic residues" evidence="1">
    <location>
        <begin position="159"/>
        <end position="169"/>
    </location>
</feature>
<feature type="region of interest" description="Disordered" evidence="1">
    <location>
        <begin position="683"/>
        <end position="787"/>
    </location>
</feature>
<feature type="compositionally biased region" description="Polar residues" evidence="1">
    <location>
        <begin position="193"/>
        <end position="203"/>
    </location>
</feature>
<feature type="compositionally biased region" description="Basic residues" evidence="1">
    <location>
        <begin position="722"/>
        <end position="733"/>
    </location>
</feature>
<dbReference type="OrthoDB" id="4068467at2759"/>
<keyword evidence="3" id="KW-1185">Reference proteome</keyword>
<sequence length="860" mass="97823">MTTELPIPPKYKKHISFDNLSPSLIDDEIKILKQNNRYIGYNNRFSHIPPQYNPLYNQLSKDGITDDLEDLNDPLGERPQLPSQYNSTSQQSSRSCQEPRQSRAEWNTPRSLNDFSIKQSPSPLYKTTSAGSRSESPLERQSSMSRISLGKLPPPPDKSILKQTDKSVDEPEEIEDIDIGDMTTDNSKRVTKVTKNNTQLNSGSKVGYTQSLFSHLNEVEDRISNRNRSTGDLNTEENPRDLRRKSFAKMSDAELAALENSYINLGRSTRATIDQFDFGKQNPVFLDDKKATSIKIPNTVLDSLACVYPSRPVVDYKALSLTVENENFQKCVNSVHRKLNNKYKNENGSLRVVSCYISGRRFTWSTVDWYIENFVRDGDHLIIITCIPDFKDKLDVKVQHEKVQKRKKEMLNIHKNETAKPKISHSTKSGKEEERPLSKGILLEGVYEEAKIVCKNILEYYAARLCDKKIKITVEMVKDNSTKAALTKVAALYKPSLHIVATVSANIQIKFRNGNVKLPFFVMKHYTIPVIVVPFEFIDSNLLIEGAPHERSKVAKDKRLETLDCIFRKTVKNPFLHGEHYHKDNYNMTSSDDEESVASVDEYFPISAEQQKKINQFEQLGYIFPLTTREKLLETNEVVYDQDGKKLTPIASRSSRRSSRVQFQESGLYKVKSMIDGVLTPDEIQTTNNTNHNSNSNSLKPTFSDAQPIRKTKSVMQPPTTKPHRHHHRHHSGNSKDSGSTNEKSRSNHLSPNISRDSMPKVKSKPKVKPLSSSSTSSKKKKSEAQNLAKEPHFKYLMLGVVCGAVVPTIYARRYMSNRSGSRPNGLVERLPSLEPTETVNPRRSLIDDELTYELYSSII</sequence>
<evidence type="ECO:0000256" key="1">
    <source>
        <dbReference type="SAM" id="MobiDB-lite"/>
    </source>
</evidence>
<comment type="caution">
    <text evidence="2">The sequence shown here is derived from an EMBL/GenBank/DDBJ whole genome shotgun (WGS) entry which is preliminary data.</text>
</comment>
<organism evidence="2 3">
    <name type="scientific">Maudiozyma exigua</name>
    <name type="common">Yeast</name>
    <name type="synonym">Kazachstania exigua</name>
    <dbReference type="NCBI Taxonomy" id="34358"/>
    <lineage>
        <taxon>Eukaryota</taxon>
        <taxon>Fungi</taxon>
        <taxon>Dikarya</taxon>
        <taxon>Ascomycota</taxon>
        <taxon>Saccharomycotina</taxon>
        <taxon>Saccharomycetes</taxon>
        <taxon>Saccharomycetales</taxon>
        <taxon>Saccharomycetaceae</taxon>
        <taxon>Maudiozyma</taxon>
    </lineage>
</organism>
<proteinExistence type="predicted"/>
<feature type="region of interest" description="Disordered" evidence="1">
    <location>
        <begin position="64"/>
        <end position="203"/>
    </location>
</feature>